<feature type="region of interest" description="Disordered" evidence="1">
    <location>
        <begin position="366"/>
        <end position="391"/>
    </location>
</feature>
<reference evidence="2" key="1">
    <citation type="journal article" date="2020" name="Stud. Mycol.">
        <title>101 Dothideomycetes genomes: a test case for predicting lifestyles and emergence of pathogens.</title>
        <authorList>
            <person name="Haridas S."/>
            <person name="Albert R."/>
            <person name="Binder M."/>
            <person name="Bloem J."/>
            <person name="Labutti K."/>
            <person name="Salamov A."/>
            <person name="Andreopoulos B."/>
            <person name="Baker S."/>
            <person name="Barry K."/>
            <person name="Bills G."/>
            <person name="Bluhm B."/>
            <person name="Cannon C."/>
            <person name="Castanera R."/>
            <person name="Culley D."/>
            <person name="Daum C."/>
            <person name="Ezra D."/>
            <person name="Gonzalez J."/>
            <person name="Henrissat B."/>
            <person name="Kuo A."/>
            <person name="Liang C."/>
            <person name="Lipzen A."/>
            <person name="Lutzoni F."/>
            <person name="Magnuson J."/>
            <person name="Mondo S."/>
            <person name="Nolan M."/>
            <person name="Ohm R."/>
            <person name="Pangilinan J."/>
            <person name="Park H.-J."/>
            <person name="Ramirez L."/>
            <person name="Alfaro M."/>
            <person name="Sun H."/>
            <person name="Tritt A."/>
            <person name="Yoshinaga Y."/>
            <person name="Zwiers L.-H."/>
            <person name="Turgeon B."/>
            <person name="Goodwin S."/>
            <person name="Spatafora J."/>
            <person name="Crous P."/>
            <person name="Grigoriev I."/>
        </authorList>
    </citation>
    <scope>NUCLEOTIDE SEQUENCE</scope>
    <source>
        <strain evidence="2">CBS 113818</strain>
    </source>
</reference>
<evidence type="ECO:0000256" key="1">
    <source>
        <dbReference type="SAM" id="MobiDB-lite"/>
    </source>
</evidence>
<feature type="compositionally biased region" description="Polar residues" evidence="1">
    <location>
        <begin position="164"/>
        <end position="187"/>
    </location>
</feature>
<gene>
    <name evidence="2" type="ORF">CC86DRAFT_404596</name>
</gene>
<name>A0A6A7A7I2_9PLEO</name>
<evidence type="ECO:0000313" key="3">
    <source>
        <dbReference type="Proteomes" id="UP000799424"/>
    </source>
</evidence>
<dbReference type="AlphaFoldDB" id="A0A6A7A7I2"/>
<feature type="compositionally biased region" description="Polar residues" evidence="1">
    <location>
        <begin position="372"/>
        <end position="390"/>
    </location>
</feature>
<proteinExistence type="predicted"/>
<protein>
    <submittedName>
        <fullName evidence="2">Uncharacterized protein</fullName>
    </submittedName>
</protein>
<sequence length="504" mass="54711">MPQALFNLSAKDCIEIQLQGAAAFCKRHGLRTDYVPLLVASYIDTVSPKDQYSGRRDVHHNPDIAGDHRSSSHFAGIGFQAPAGGFGHPQSVNGSFYDRFPLAYAPKKTSTSPHLPKSPHLSPSLDKTSTIQINGVDVPGFQLPGETMADTLRRMADDIDTNKRNNSQGRPQHLSSTQVGQSSAQHQTDADPLPVTEIISKIPNAQPAAEPEVQSNVQPDVHHTVRPLNISKKHLLADRHRDRLFLEGMDRTSPKSHEESELQRRIIASRTRPPFSSTLPHAIVSDTVPGQSLVQDGQSTVQYDQSILQDDQSVVSSETHADTATLVGDNDDKAVDSGSLEVEATPLDCSVEMVDPLTANAKNTGELGAAEQNDTPAEVNNKTDTPSNPEENIKVFKDEGYSSQANPMLQGNVAISDLEEEEKDDVVMTTTPDVPRKILTPSLRRSSRISTKKEDSQSSRSPSPSSQTSINSTSTSTRSALGKRGRKSNATTEPKAKRTKNTSP</sequence>
<organism evidence="2 3">
    <name type="scientific">Ophiobolus disseminans</name>
    <dbReference type="NCBI Taxonomy" id="1469910"/>
    <lineage>
        <taxon>Eukaryota</taxon>
        <taxon>Fungi</taxon>
        <taxon>Dikarya</taxon>
        <taxon>Ascomycota</taxon>
        <taxon>Pezizomycotina</taxon>
        <taxon>Dothideomycetes</taxon>
        <taxon>Pleosporomycetidae</taxon>
        <taxon>Pleosporales</taxon>
        <taxon>Pleosporineae</taxon>
        <taxon>Phaeosphaeriaceae</taxon>
        <taxon>Ophiobolus</taxon>
    </lineage>
</organism>
<feature type="compositionally biased region" description="Low complexity" evidence="1">
    <location>
        <begin position="107"/>
        <end position="125"/>
    </location>
</feature>
<feature type="region of interest" description="Disordered" evidence="1">
    <location>
        <begin position="107"/>
        <end position="127"/>
    </location>
</feature>
<dbReference type="EMBL" id="MU006222">
    <property type="protein sequence ID" value="KAF2828699.1"/>
    <property type="molecule type" value="Genomic_DNA"/>
</dbReference>
<feature type="region of interest" description="Disordered" evidence="1">
    <location>
        <begin position="161"/>
        <end position="190"/>
    </location>
</feature>
<dbReference type="Proteomes" id="UP000799424">
    <property type="component" value="Unassembled WGS sequence"/>
</dbReference>
<evidence type="ECO:0000313" key="2">
    <source>
        <dbReference type="EMBL" id="KAF2828699.1"/>
    </source>
</evidence>
<accession>A0A6A7A7I2</accession>
<feature type="compositionally biased region" description="Low complexity" evidence="1">
    <location>
        <begin position="458"/>
        <end position="479"/>
    </location>
</feature>
<feature type="region of interest" description="Disordered" evidence="1">
    <location>
        <begin position="421"/>
        <end position="504"/>
    </location>
</feature>
<keyword evidence="3" id="KW-1185">Reference proteome</keyword>